<dbReference type="Proteomes" id="UP000499080">
    <property type="component" value="Unassembled WGS sequence"/>
</dbReference>
<organism evidence="2 3">
    <name type="scientific">Araneus ventricosus</name>
    <name type="common">Orbweaver spider</name>
    <name type="synonym">Epeira ventricosa</name>
    <dbReference type="NCBI Taxonomy" id="182803"/>
    <lineage>
        <taxon>Eukaryota</taxon>
        <taxon>Metazoa</taxon>
        <taxon>Ecdysozoa</taxon>
        <taxon>Arthropoda</taxon>
        <taxon>Chelicerata</taxon>
        <taxon>Arachnida</taxon>
        <taxon>Araneae</taxon>
        <taxon>Araneomorphae</taxon>
        <taxon>Entelegynae</taxon>
        <taxon>Araneoidea</taxon>
        <taxon>Araneidae</taxon>
        <taxon>Araneus</taxon>
    </lineage>
</organism>
<feature type="domain" description="Reverse transcriptase/retrotransposon-derived protein RNase H-like" evidence="1">
    <location>
        <begin position="81"/>
        <end position="131"/>
    </location>
</feature>
<evidence type="ECO:0000313" key="2">
    <source>
        <dbReference type="EMBL" id="GBN00348.1"/>
    </source>
</evidence>
<gene>
    <name evidence="2" type="ORF">AVEN_270119_1</name>
</gene>
<dbReference type="EMBL" id="BGPR01004510">
    <property type="protein sequence ID" value="GBN00348.1"/>
    <property type="molecule type" value="Genomic_DNA"/>
</dbReference>
<dbReference type="OrthoDB" id="7698356at2759"/>
<dbReference type="InterPro" id="IPR043502">
    <property type="entry name" value="DNA/RNA_pol_sf"/>
</dbReference>
<dbReference type="InterPro" id="IPR043128">
    <property type="entry name" value="Rev_trsase/Diguanyl_cyclase"/>
</dbReference>
<dbReference type="AlphaFoldDB" id="A0A4Y2KDI0"/>
<keyword evidence="3" id="KW-1185">Reference proteome</keyword>
<proteinExistence type="predicted"/>
<dbReference type="InterPro" id="IPR051320">
    <property type="entry name" value="Viral_Replic_Matur_Polypro"/>
</dbReference>
<accession>A0A4Y2KDI0</accession>
<comment type="caution">
    <text evidence="2">The sequence shown here is derived from an EMBL/GenBank/DDBJ whole genome shotgun (WGS) entry which is preliminary data.</text>
</comment>
<reference evidence="2 3" key="1">
    <citation type="journal article" date="2019" name="Sci. Rep.">
        <title>Orb-weaving spider Araneus ventricosus genome elucidates the spidroin gene catalogue.</title>
        <authorList>
            <person name="Kono N."/>
            <person name="Nakamura H."/>
            <person name="Ohtoshi R."/>
            <person name="Moran D.A.P."/>
            <person name="Shinohara A."/>
            <person name="Yoshida Y."/>
            <person name="Fujiwara M."/>
            <person name="Mori M."/>
            <person name="Tomita M."/>
            <person name="Arakawa K."/>
        </authorList>
    </citation>
    <scope>NUCLEOTIDE SEQUENCE [LARGE SCALE GENOMIC DNA]</scope>
</reference>
<dbReference type="PANTHER" id="PTHR33064:SF37">
    <property type="entry name" value="RIBONUCLEASE H"/>
    <property type="match status" value="1"/>
</dbReference>
<evidence type="ECO:0000259" key="1">
    <source>
        <dbReference type="Pfam" id="PF17919"/>
    </source>
</evidence>
<sequence length="136" mass="15439">MGVNQSEFLGYMITPEGSKPLPEEVNVILNYRLPETIHELCTFLGLINLYRQYIKDAAKNQTVLHEYLEGTKKKDKSKIPWTKEAKEKFAQCKKDLANDTLLSLPNPDSPLALFSDASDYAVGGVLQQFEETFRNP</sequence>
<protein>
    <recommendedName>
        <fullName evidence="1">Reverse transcriptase/retrotransposon-derived protein RNase H-like domain-containing protein</fullName>
    </recommendedName>
</protein>
<dbReference type="Pfam" id="PF17919">
    <property type="entry name" value="RT_RNaseH_2"/>
    <property type="match status" value="1"/>
</dbReference>
<evidence type="ECO:0000313" key="3">
    <source>
        <dbReference type="Proteomes" id="UP000499080"/>
    </source>
</evidence>
<name>A0A4Y2KDI0_ARAVE</name>
<dbReference type="InterPro" id="IPR041577">
    <property type="entry name" value="RT_RNaseH_2"/>
</dbReference>
<dbReference type="GO" id="GO:0071897">
    <property type="term" value="P:DNA biosynthetic process"/>
    <property type="evidence" value="ECO:0007669"/>
    <property type="project" value="UniProtKB-ARBA"/>
</dbReference>
<dbReference type="SUPFAM" id="SSF56672">
    <property type="entry name" value="DNA/RNA polymerases"/>
    <property type="match status" value="1"/>
</dbReference>
<dbReference type="PANTHER" id="PTHR33064">
    <property type="entry name" value="POL PROTEIN"/>
    <property type="match status" value="1"/>
</dbReference>
<dbReference type="Gene3D" id="3.30.70.270">
    <property type="match status" value="1"/>
</dbReference>